<protein>
    <submittedName>
        <fullName evidence="5">Diadenosine tetraphosphate (Ap4A) hydrolase</fullName>
    </submittedName>
</protein>
<dbReference type="PANTHER" id="PTHR42997:SF1">
    <property type="entry name" value="AP-4-A PHOSPHORYLASE"/>
    <property type="match status" value="1"/>
</dbReference>
<evidence type="ECO:0000313" key="6">
    <source>
        <dbReference type="Proteomes" id="UP000051686"/>
    </source>
</evidence>
<dbReference type="GO" id="GO:0016787">
    <property type="term" value="F:hydrolase activity"/>
    <property type="evidence" value="ECO:0007669"/>
    <property type="project" value="UniProtKB-KW"/>
</dbReference>
<dbReference type="SUPFAM" id="SSF54197">
    <property type="entry name" value="HIT-like"/>
    <property type="match status" value="1"/>
</dbReference>
<dbReference type="PATRIC" id="fig|1423777.3.peg.1165"/>
<dbReference type="Gene3D" id="3.30.428.10">
    <property type="entry name" value="HIT-like"/>
    <property type="match status" value="1"/>
</dbReference>
<reference evidence="5 6" key="1">
    <citation type="journal article" date="2015" name="Genome Announc.">
        <title>Expanding the biotechnology potential of lactobacilli through comparative genomics of 213 strains and associated genera.</title>
        <authorList>
            <person name="Sun Z."/>
            <person name="Harris H.M."/>
            <person name="McCann A."/>
            <person name="Guo C."/>
            <person name="Argimon S."/>
            <person name="Zhang W."/>
            <person name="Yang X."/>
            <person name="Jeffery I.B."/>
            <person name="Cooney J.C."/>
            <person name="Kagawa T.F."/>
            <person name="Liu W."/>
            <person name="Song Y."/>
            <person name="Salvetti E."/>
            <person name="Wrobel A."/>
            <person name="Rasinkangas P."/>
            <person name="Parkhill J."/>
            <person name="Rea M.C."/>
            <person name="O'Sullivan O."/>
            <person name="Ritari J."/>
            <person name="Douillard F.P."/>
            <person name="Paul Ross R."/>
            <person name="Yang R."/>
            <person name="Briner A.E."/>
            <person name="Felis G.E."/>
            <person name="de Vos W.M."/>
            <person name="Barrangou R."/>
            <person name="Klaenhammer T.R."/>
            <person name="Caufield P.W."/>
            <person name="Cui Y."/>
            <person name="Zhang H."/>
            <person name="O'Toole P.W."/>
        </authorList>
    </citation>
    <scope>NUCLEOTIDE SEQUENCE [LARGE SCALE GENOMIC DNA]</scope>
    <source>
        <strain evidence="5 6">DSM 19972</strain>
    </source>
</reference>
<feature type="active site" description="Tele-AMP-histidine intermediate" evidence="1">
    <location>
        <position position="97"/>
    </location>
</feature>
<accession>A0A0R1MAR9</accession>
<dbReference type="PRINTS" id="PR00332">
    <property type="entry name" value="HISTRIAD"/>
</dbReference>
<evidence type="ECO:0000313" key="5">
    <source>
        <dbReference type="EMBL" id="KRL05180.1"/>
    </source>
</evidence>
<dbReference type="Pfam" id="PF01230">
    <property type="entry name" value="HIT"/>
    <property type="match status" value="1"/>
</dbReference>
<dbReference type="InterPro" id="IPR036265">
    <property type="entry name" value="HIT-like_sf"/>
</dbReference>
<organism evidence="5 6">
    <name type="scientific">Liquorilactobacillus oeni DSM 19972</name>
    <dbReference type="NCBI Taxonomy" id="1423777"/>
    <lineage>
        <taxon>Bacteria</taxon>
        <taxon>Bacillati</taxon>
        <taxon>Bacillota</taxon>
        <taxon>Bacilli</taxon>
        <taxon>Lactobacillales</taxon>
        <taxon>Lactobacillaceae</taxon>
        <taxon>Liquorilactobacillus</taxon>
    </lineage>
</organism>
<dbReference type="OrthoDB" id="9784774at2"/>
<feature type="short sequence motif" description="Histidine triad motif" evidence="2 3">
    <location>
        <begin position="95"/>
        <end position="99"/>
    </location>
</feature>
<feature type="domain" description="HIT" evidence="4">
    <location>
        <begin position="4"/>
        <end position="110"/>
    </location>
</feature>
<keyword evidence="6" id="KW-1185">Reference proteome</keyword>
<evidence type="ECO:0000259" key="4">
    <source>
        <dbReference type="PROSITE" id="PS51084"/>
    </source>
</evidence>
<evidence type="ECO:0000256" key="3">
    <source>
        <dbReference type="PROSITE-ProRule" id="PRU00464"/>
    </source>
</evidence>
<evidence type="ECO:0000256" key="2">
    <source>
        <dbReference type="PIRSR" id="PIRSR601310-3"/>
    </source>
</evidence>
<keyword evidence="5" id="KW-0378">Hydrolase</keyword>
<evidence type="ECO:0000256" key="1">
    <source>
        <dbReference type="PIRSR" id="PIRSR601310-1"/>
    </source>
</evidence>
<proteinExistence type="predicted"/>
<dbReference type="PANTHER" id="PTHR42997">
    <property type="entry name" value="HIT FAMILY HYDROLASE"/>
    <property type="match status" value="1"/>
</dbReference>
<dbReference type="InterPro" id="IPR001310">
    <property type="entry name" value="Histidine_triad_HIT"/>
</dbReference>
<dbReference type="InterPro" id="IPR052908">
    <property type="entry name" value="AP-4-A_phosphorylase"/>
</dbReference>
<sequence>MKKKECIFCLKKENEFVLENKLAAAFWDAHPVSKGHLLIITKEHKDNFFELDDAEVLAINSLLRAGKKMLLKKYQPAGFNIGINVGKTAGQTVMHCHIHLIPRYLGDVPDPRGGIRKMLPAAHK</sequence>
<dbReference type="AlphaFoldDB" id="A0A0R1MAR9"/>
<dbReference type="STRING" id="1423777.FD46_GL001131"/>
<dbReference type="PROSITE" id="PS51084">
    <property type="entry name" value="HIT_2"/>
    <property type="match status" value="1"/>
</dbReference>
<dbReference type="EMBL" id="AZEH01000034">
    <property type="protein sequence ID" value="KRL05180.1"/>
    <property type="molecule type" value="Genomic_DNA"/>
</dbReference>
<name>A0A0R1MAR9_9LACO</name>
<comment type="caution">
    <text evidence="5">The sequence shown here is derived from an EMBL/GenBank/DDBJ whole genome shotgun (WGS) entry which is preliminary data.</text>
</comment>
<dbReference type="RefSeq" id="WP_057896006.1">
    <property type="nucleotide sequence ID" value="NZ_AZEH01000034.1"/>
</dbReference>
<dbReference type="Proteomes" id="UP000051686">
    <property type="component" value="Unassembled WGS sequence"/>
</dbReference>
<gene>
    <name evidence="5" type="ORF">FD46_GL001131</name>
</gene>
<dbReference type="InterPro" id="IPR011146">
    <property type="entry name" value="HIT-like"/>
</dbReference>